<organism evidence="2 3">
    <name type="scientific">Ambispora gerdemannii</name>
    <dbReference type="NCBI Taxonomy" id="144530"/>
    <lineage>
        <taxon>Eukaryota</taxon>
        <taxon>Fungi</taxon>
        <taxon>Fungi incertae sedis</taxon>
        <taxon>Mucoromycota</taxon>
        <taxon>Glomeromycotina</taxon>
        <taxon>Glomeromycetes</taxon>
        <taxon>Archaeosporales</taxon>
        <taxon>Ambisporaceae</taxon>
        <taxon>Ambispora</taxon>
    </lineage>
</organism>
<keyword evidence="1" id="KW-0175">Coiled coil</keyword>
<dbReference type="EMBL" id="CAJVPL010000335">
    <property type="protein sequence ID" value="CAG8484772.1"/>
    <property type="molecule type" value="Genomic_DNA"/>
</dbReference>
<gene>
    <name evidence="2" type="ORF">AGERDE_LOCUS3423</name>
</gene>
<accession>A0A9N8WGD8</accession>
<name>A0A9N8WGD8_9GLOM</name>
<feature type="coiled-coil region" evidence="1">
    <location>
        <begin position="21"/>
        <end position="55"/>
    </location>
</feature>
<proteinExistence type="predicted"/>
<evidence type="ECO:0000313" key="3">
    <source>
        <dbReference type="Proteomes" id="UP000789831"/>
    </source>
</evidence>
<protein>
    <submittedName>
        <fullName evidence="2">4259_t:CDS:1</fullName>
    </submittedName>
</protein>
<sequence length="192" mass="21807">MPRFPNLKKNLLRLKSENVKLKQIIEENVKCDIRVEELEQKNKELEARLSVVEQSSVVVDGQPQNDSRSEDANASKEAILEILPEVSADVVDQLKKHAPVCKANDVVSEVLPEVNSKLLEEREMDKFLNETHKKNVSNKIRQNNKKLQRDLTAQDLATASSGNDQSHYQDEIDVVDTSQIIEQGLIQELIQN</sequence>
<dbReference type="Proteomes" id="UP000789831">
    <property type="component" value="Unassembled WGS sequence"/>
</dbReference>
<keyword evidence="3" id="KW-1185">Reference proteome</keyword>
<reference evidence="2" key="1">
    <citation type="submission" date="2021-06" db="EMBL/GenBank/DDBJ databases">
        <authorList>
            <person name="Kallberg Y."/>
            <person name="Tangrot J."/>
            <person name="Rosling A."/>
        </authorList>
    </citation>
    <scope>NUCLEOTIDE SEQUENCE</scope>
    <source>
        <strain evidence="2">MT106</strain>
    </source>
</reference>
<dbReference type="OrthoDB" id="2443840at2759"/>
<evidence type="ECO:0000313" key="2">
    <source>
        <dbReference type="EMBL" id="CAG8484772.1"/>
    </source>
</evidence>
<comment type="caution">
    <text evidence="2">The sequence shown here is derived from an EMBL/GenBank/DDBJ whole genome shotgun (WGS) entry which is preliminary data.</text>
</comment>
<evidence type="ECO:0000256" key="1">
    <source>
        <dbReference type="SAM" id="Coils"/>
    </source>
</evidence>
<dbReference type="AlphaFoldDB" id="A0A9N8WGD8"/>